<proteinExistence type="predicted"/>
<name>A0A0E9UYA4_ANGAN</name>
<protein>
    <submittedName>
        <fullName evidence="1">Uncharacterized protein</fullName>
    </submittedName>
</protein>
<accession>A0A0E9UYA4</accession>
<sequence length="38" mass="4260">MEEPARDASVTEKVQAQVPTQQDLNVILHLYSGRPQPL</sequence>
<reference evidence="1" key="1">
    <citation type="submission" date="2014-11" db="EMBL/GenBank/DDBJ databases">
        <authorList>
            <person name="Amaro Gonzalez C."/>
        </authorList>
    </citation>
    <scope>NUCLEOTIDE SEQUENCE</scope>
</reference>
<dbReference type="AlphaFoldDB" id="A0A0E9UYA4"/>
<organism evidence="1">
    <name type="scientific">Anguilla anguilla</name>
    <name type="common">European freshwater eel</name>
    <name type="synonym">Muraena anguilla</name>
    <dbReference type="NCBI Taxonomy" id="7936"/>
    <lineage>
        <taxon>Eukaryota</taxon>
        <taxon>Metazoa</taxon>
        <taxon>Chordata</taxon>
        <taxon>Craniata</taxon>
        <taxon>Vertebrata</taxon>
        <taxon>Euteleostomi</taxon>
        <taxon>Actinopterygii</taxon>
        <taxon>Neopterygii</taxon>
        <taxon>Teleostei</taxon>
        <taxon>Anguilliformes</taxon>
        <taxon>Anguillidae</taxon>
        <taxon>Anguilla</taxon>
    </lineage>
</organism>
<dbReference type="EMBL" id="GBXM01037738">
    <property type="protein sequence ID" value="JAH70839.1"/>
    <property type="molecule type" value="Transcribed_RNA"/>
</dbReference>
<evidence type="ECO:0000313" key="1">
    <source>
        <dbReference type="EMBL" id="JAH70839.1"/>
    </source>
</evidence>
<reference evidence="1" key="2">
    <citation type="journal article" date="2015" name="Fish Shellfish Immunol.">
        <title>Early steps in the European eel (Anguilla anguilla)-Vibrio vulnificus interaction in the gills: Role of the RtxA13 toxin.</title>
        <authorList>
            <person name="Callol A."/>
            <person name="Pajuelo D."/>
            <person name="Ebbesson L."/>
            <person name="Teles M."/>
            <person name="MacKenzie S."/>
            <person name="Amaro C."/>
        </authorList>
    </citation>
    <scope>NUCLEOTIDE SEQUENCE</scope>
</reference>